<dbReference type="OrthoDB" id="8904026at2"/>
<protein>
    <submittedName>
        <fullName evidence="1">Uncharacterized protein</fullName>
    </submittedName>
</protein>
<accession>A0A5C0B2X3</accession>
<dbReference type="RefSeq" id="WP_148817653.1">
    <property type="nucleotide sequence ID" value="NZ_CP043046.1"/>
</dbReference>
<organism evidence="1 2">
    <name type="scientific">Pigmentiphaga aceris</name>
    <dbReference type="NCBI Taxonomy" id="1940612"/>
    <lineage>
        <taxon>Bacteria</taxon>
        <taxon>Pseudomonadati</taxon>
        <taxon>Pseudomonadota</taxon>
        <taxon>Betaproteobacteria</taxon>
        <taxon>Burkholderiales</taxon>
        <taxon>Alcaligenaceae</taxon>
        <taxon>Pigmentiphaga</taxon>
    </lineage>
</organism>
<sequence length="191" mass="19643">MTISPISSSSGFVSLDAFTQAAAGGREVYADIAGERLQVMATGSLPNGRSVAWIAPNVDTASMFVDTLARTFGTGVGTAVARELDLVSAPGKPLSSRTVTLAVDMAREAGQALGGVDFVTQLAFSAKASGAEFERTASALGISGSLDAAQRQTIDDAMQRRFDEAATSGNSPVPPSVAQSWLSEILNSRLA</sequence>
<dbReference type="EMBL" id="CP043046">
    <property type="protein sequence ID" value="QEI08254.1"/>
    <property type="molecule type" value="Genomic_DNA"/>
</dbReference>
<gene>
    <name evidence="1" type="ORF">FXN63_22255</name>
</gene>
<reference evidence="1 2" key="1">
    <citation type="submission" date="2019-08" db="EMBL/GenBank/DDBJ databases">
        <title>Amphibian skin-associated Pigmentiphaga: genome sequence and occurrence across geography and hosts.</title>
        <authorList>
            <person name="Bletz M.C."/>
            <person name="Bunk B."/>
            <person name="Sproeer C."/>
            <person name="Biwer P."/>
            <person name="Reiter S."/>
            <person name="Rabemananjara F.C.E."/>
            <person name="Schulz S."/>
            <person name="Overmann J."/>
            <person name="Vences M."/>
        </authorList>
    </citation>
    <scope>NUCLEOTIDE SEQUENCE [LARGE SCALE GENOMIC DNA]</scope>
    <source>
        <strain evidence="1 2">Mada1488</strain>
    </source>
</reference>
<dbReference type="AlphaFoldDB" id="A0A5C0B2X3"/>
<dbReference type="Proteomes" id="UP000325161">
    <property type="component" value="Chromosome"/>
</dbReference>
<dbReference type="KEGG" id="pacr:FXN63_22255"/>
<keyword evidence="2" id="KW-1185">Reference proteome</keyword>
<evidence type="ECO:0000313" key="2">
    <source>
        <dbReference type="Proteomes" id="UP000325161"/>
    </source>
</evidence>
<evidence type="ECO:0000313" key="1">
    <source>
        <dbReference type="EMBL" id="QEI08254.1"/>
    </source>
</evidence>
<name>A0A5C0B2X3_9BURK</name>
<proteinExistence type="predicted"/>